<comment type="caution">
    <text evidence="2">The sequence shown here is derived from an EMBL/GenBank/DDBJ whole genome shotgun (WGS) entry which is preliminary data.</text>
</comment>
<sequence length="110" mass="12515">LDMESLLQTTPSASPISQTGTPAKSAVNAKIPVDGHTSSIEWTPFYPRTSPNYRPMSAWTFISHRRLPSERDPRTSPIARTRCLWTPRCTSHRYDTIRKTNYYSGTRLST</sequence>
<feature type="non-terminal residue" evidence="2">
    <location>
        <position position="1"/>
    </location>
</feature>
<dbReference type="AlphaFoldDB" id="A0AAV5U1V5"/>
<accession>A0AAV5U1V5</accession>
<gene>
    <name evidence="2" type="ORF">PENTCL1PPCAC_23030</name>
</gene>
<dbReference type="EMBL" id="BTSX01000005">
    <property type="protein sequence ID" value="GMT00856.1"/>
    <property type="molecule type" value="Genomic_DNA"/>
</dbReference>
<name>A0AAV5U1V5_9BILA</name>
<keyword evidence="3" id="KW-1185">Reference proteome</keyword>
<evidence type="ECO:0000313" key="2">
    <source>
        <dbReference type="EMBL" id="GMT00856.1"/>
    </source>
</evidence>
<feature type="compositionally biased region" description="Polar residues" evidence="1">
    <location>
        <begin position="1"/>
        <end position="22"/>
    </location>
</feature>
<dbReference type="Proteomes" id="UP001432027">
    <property type="component" value="Unassembled WGS sequence"/>
</dbReference>
<protein>
    <submittedName>
        <fullName evidence="2">Uncharacterized protein</fullName>
    </submittedName>
</protein>
<reference evidence="2" key="1">
    <citation type="submission" date="2023-10" db="EMBL/GenBank/DDBJ databases">
        <title>Genome assembly of Pristionchus species.</title>
        <authorList>
            <person name="Yoshida K."/>
            <person name="Sommer R.J."/>
        </authorList>
    </citation>
    <scope>NUCLEOTIDE SEQUENCE</scope>
    <source>
        <strain evidence="2">RS0144</strain>
    </source>
</reference>
<proteinExistence type="predicted"/>
<organism evidence="2 3">
    <name type="scientific">Pristionchus entomophagus</name>
    <dbReference type="NCBI Taxonomy" id="358040"/>
    <lineage>
        <taxon>Eukaryota</taxon>
        <taxon>Metazoa</taxon>
        <taxon>Ecdysozoa</taxon>
        <taxon>Nematoda</taxon>
        <taxon>Chromadorea</taxon>
        <taxon>Rhabditida</taxon>
        <taxon>Rhabditina</taxon>
        <taxon>Diplogasteromorpha</taxon>
        <taxon>Diplogasteroidea</taxon>
        <taxon>Neodiplogasteridae</taxon>
        <taxon>Pristionchus</taxon>
    </lineage>
</organism>
<feature type="region of interest" description="Disordered" evidence="1">
    <location>
        <begin position="1"/>
        <end position="26"/>
    </location>
</feature>
<evidence type="ECO:0000313" key="3">
    <source>
        <dbReference type="Proteomes" id="UP001432027"/>
    </source>
</evidence>
<feature type="non-terminal residue" evidence="2">
    <location>
        <position position="110"/>
    </location>
</feature>
<evidence type="ECO:0000256" key="1">
    <source>
        <dbReference type="SAM" id="MobiDB-lite"/>
    </source>
</evidence>